<dbReference type="AlphaFoldDB" id="A0A8T7M9G1"/>
<protein>
    <submittedName>
        <fullName evidence="2">Uncharacterized protein</fullName>
    </submittedName>
</protein>
<evidence type="ECO:0000313" key="5">
    <source>
        <dbReference type="Proteomes" id="UP001431572"/>
    </source>
</evidence>
<feature type="region of interest" description="Disordered" evidence="1">
    <location>
        <begin position="1"/>
        <end position="43"/>
    </location>
</feature>
<gene>
    <name evidence="2" type="ORF">HXX08_23410</name>
    <name evidence="3" type="ORF">OZ401_004367</name>
</gene>
<dbReference type="EMBL" id="CP128400">
    <property type="protein sequence ID" value="WJW68750.1"/>
    <property type="molecule type" value="Genomic_DNA"/>
</dbReference>
<evidence type="ECO:0000313" key="2">
    <source>
        <dbReference type="EMBL" id="NWJ48818.1"/>
    </source>
</evidence>
<feature type="compositionally biased region" description="Basic and acidic residues" evidence="1">
    <location>
        <begin position="7"/>
        <end position="24"/>
    </location>
</feature>
<name>A0A8T7M9G1_9CHLR</name>
<evidence type="ECO:0000256" key="1">
    <source>
        <dbReference type="SAM" id="MobiDB-lite"/>
    </source>
</evidence>
<reference evidence="3" key="2">
    <citation type="journal article" date="2024" name="Nature">
        <title>Anoxygenic phototroph of the Chloroflexota uses a type I reaction centre.</title>
        <authorList>
            <person name="Tsuji J.M."/>
            <person name="Shaw N.A."/>
            <person name="Nagashima S."/>
            <person name="Venkiteswaran J.J."/>
            <person name="Schiff S.L."/>
            <person name="Watanabe T."/>
            <person name="Fukui M."/>
            <person name="Hanada S."/>
            <person name="Tank M."/>
            <person name="Neufeld J.D."/>
        </authorList>
    </citation>
    <scope>NUCLEOTIDE SEQUENCE</scope>
    <source>
        <strain evidence="3">L227-S17</strain>
    </source>
</reference>
<proteinExistence type="predicted"/>
<evidence type="ECO:0000313" key="4">
    <source>
        <dbReference type="Proteomes" id="UP000521676"/>
    </source>
</evidence>
<accession>A0A8T7M9G1</accession>
<organism evidence="2 4">
    <name type="scientific">Candidatus Chlorohelix allophototropha</name>
    <dbReference type="NCBI Taxonomy" id="3003348"/>
    <lineage>
        <taxon>Bacteria</taxon>
        <taxon>Bacillati</taxon>
        <taxon>Chloroflexota</taxon>
        <taxon>Chloroflexia</taxon>
        <taxon>Candidatus Chloroheliales</taxon>
        <taxon>Candidatus Chloroheliaceae</taxon>
        <taxon>Candidatus Chlorohelix</taxon>
    </lineage>
</organism>
<reference evidence="2 4" key="1">
    <citation type="submission" date="2020-06" db="EMBL/GenBank/DDBJ databases">
        <title>Anoxygenic phototrophic Chloroflexota member uses a Type I reaction center.</title>
        <authorList>
            <person name="Tsuji J.M."/>
            <person name="Shaw N.A."/>
            <person name="Nagashima S."/>
            <person name="Venkiteswaran J."/>
            <person name="Schiff S.L."/>
            <person name="Hanada S."/>
            <person name="Tank M."/>
            <person name="Neufeld J.D."/>
        </authorList>
    </citation>
    <scope>NUCLEOTIDE SEQUENCE [LARGE SCALE GENOMIC DNA]</scope>
    <source>
        <strain evidence="2">L227-S17</strain>
    </source>
</reference>
<evidence type="ECO:0000313" key="3">
    <source>
        <dbReference type="EMBL" id="WJW68750.1"/>
    </source>
</evidence>
<keyword evidence="5" id="KW-1185">Reference proteome</keyword>
<dbReference type="Proteomes" id="UP000521676">
    <property type="component" value="Unassembled WGS sequence"/>
</dbReference>
<dbReference type="EMBL" id="JACATZ010000003">
    <property type="protein sequence ID" value="NWJ48818.1"/>
    <property type="molecule type" value="Genomic_DNA"/>
</dbReference>
<dbReference type="RefSeq" id="WP_341470656.1">
    <property type="nucleotide sequence ID" value="NZ_CP128400.1"/>
</dbReference>
<sequence>MENNKPVSEKEPIQPDGEAEKELSENDLDNVAGGGGGFWSGKSPIARVGLPNELLPAVQKIMPGGAI</sequence>
<dbReference type="Proteomes" id="UP001431572">
    <property type="component" value="Chromosome 2"/>
</dbReference>